<proteinExistence type="predicted"/>
<gene>
    <name evidence="1" type="primary">ML2</name>
    <name evidence="1" type="ORF">SPIL2461_LOCUS18547</name>
</gene>
<name>A0A812WHB9_SYMPI</name>
<comment type="caution">
    <text evidence="1">The sequence shown here is derived from an EMBL/GenBank/DDBJ whole genome shotgun (WGS) entry which is preliminary data.</text>
</comment>
<dbReference type="EMBL" id="CAJNIZ010043889">
    <property type="protein sequence ID" value="CAE7671829.1"/>
    <property type="molecule type" value="Genomic_DNA"/>
</dbReference>
<organism evidence="1 2">
    <name type="scientific">Symbiodinium pilosum</name>
    <name type="common">Dinoflagellate</name>
    <dbReference type="NCBI Taxonomy" id="2952"/>
    <lineage>
        <taxon>Eukaryota</taxon>
        <taxon>Sar</taxon>
        <taxon>Alveolata</taxon>
        <taxon>Dinophyceae</taxon>
        <taxon>Suessiales</taxon>
        <taxon>Symbiodiniaceae</taxon>
        <taxon>Symbiodinium</taxon>
    </lineage>
</organism>
<feature type="non-terminal residue" evidence="1">
    <location>
        <position position="1"/>
    </location>
</feature>
<accession>A0A812WHB9</accession>
<dbReference type="Proteomes" id="UP000649617">
    <property type="component" value="Unassembled WGS sequence"/>
</dbReference>
<sequence>LMALSSPGAIHALAVIAVACRVTSKMCHRSKLPTRLLPLFEKMAPLCRGDRL</sequence>
<keyword evidence="2" id="KW-1185">Reference proteome</keyword>
<protein>
    <submittedName>
        <fullName evidence="1">ML2 protein</fullName>
    </submittedName>
</protein>
<feature type="non-terminal residue" evidence="1">
    <location>
        <position position="52"/>
    </location>
</feature>
<reference evidence="1" key="1">
    <citation type="submission" date="2021-02" db="EMBL/GenBank/DDBJ databases">
        <authorList>
            <person name="Dougan E. K."/>
            <person name="Rhodes N."/>
            <person name="Thang M."/>
            <person name="Chan C."/>
        </authorList>
    </citation>
    <scope>NUCLEOTIDE SEQUENCE</scope>
</reference>
<evidence type="ECO:0000313" key="2">
    <source>
        <dbReference type="Proteomes" id="UP000649617"/>
    </source>
</evidence>
<evidence type="ECO:0000313" key="1">
    <source>
        <dbReference type="EMBL" id="CAE7671829.1"/>
    </source>
</evidence>
<dbReference type="AlphaFoldDB" id="A0A812WHB9"/>